<keyword evidence="3" id="KW-1185">Reference proteome</keyword>
<sequence length="77" mass="8862">MLINRINPSRAMRSASLKFYLICLLVICVIGWSAGAPSPQLTRKELEDRYRQRPPVPDERDADAELDSAFDRFKQKP</sequence>
<protein>
    <submittedName>
        <fullName evidence="4">Uncharacterized protein LOC117141697</fullName>
    </submittedName>
</protein>
<feature type="chain" id="PRO_5027686587" evidence="2">
    <location>
        <begin position="36"/>
        <end position="77"/>
    </location>
</feature>
<dbReference type="RefSeq" id="XP_033161195.1">
    <property type="nucleotide sequence ID" value="XM_033305304.1"/>
</dbReference>
<proteinExistence type="predicted"/>
<dbReference type="Proteomes" id="UP000515162">
    <property type="component" value="Chromosome 3L"/>
</dbReference>
<dbReference type="AlphaFoldDB" id="A0A6P8JXU5"/>
<name>A0A6P8JXU5_DROMA</name>
<feature type="compositionally biased region" description="Basic and acidic residues" evidence="1">
    <location>
        <begin position="42"/>
        <end position="59"/>
    </location>
</feature>
<evidence type="ECO:0000313" key="4">
    <source>
        <dbReference type="RefSeq" id="XP_033161195.1"/>
    </source>
</evidence>
<gene>
    <name evidence="4" type="primary">LOC117141697</name>
</gene>
<dbReference type="GeneID" id="117141697"/>
<feature type="signal peptide" evidence="2">
    <location>
        <begin position="1"/>
        <end position="35"/>
    </location>
</feature>
<reference evidence="4" key="1">
    <citation type="submission" date="2025-08" db="UniProtKB">
        <authorList>
            <consortium name="RefSeq"/>
        </authorList>
    </citation>
    <scope>IDENTIFICATION</scope>
    <source>
        <strain evidence="4">Mau12</strain>
        <tissue evidence="4">Whole Body</tissue>
    </source>
</reference>
<evidence type="ECO:0000313" key="3">
    <source>
        <dbReference type="Proteomes" id="UP000515162"/>
    </source>
</evidence>
<evidence type="ECO:0000256" key="1">
    <source>
        <dbReference type="SAM" id="MobiDB-lite"/>
    </source>
</evidence>
<evidence type="ECO:0000256" key="2">
    <source>
        <dbReference type="SAM" id="SignalP"/>
    </source>
</evidence>
<feature type="region of interest" description="Disordered" evidence="1">
    <location>
        <begin position="35"/>
        <end position="77"/>
    </location>
</feature>
<accession>A0A6P8JXU5</accession>
<organism evidence="3 4">
    <name type="scientific">Drosophila mauritiana</name>
    <name type="common">Fruit fly</name>
    <dbReference type="NCBI Taxonomy" id="7226"/>
    <lineage>
        <taxon>Eukaryota</taxon>
        <taxon>Metazoa</taxon>
        <taxon>Ecdysozoa</taxon>
        <taxon>Arthropoda</taxon>
        <taxon>Hexapoda</taxon>
        <taxon>Insecta</taxon>
        <taxon>Pterygota</taxon>
        <taxon>Neoptera</taxon>
        <taxon>Endopterygota</taxon>
        <taxon>Diptera</taxon>
        <taxon>Brachycera</taxon>
        <taxon>Muscomorpha</taxon>
        <taxon>Ephydroidea</taxon>
        <taxon>Drosophilidae</taxon>
        <taxon>Drosophila</taxon>
        <taxon>Sophophora</taxon>
    </lineage>
</organism>
<keyword evidence="2" id="KW-0732">Signal</keyword>